<comment type="caution">
    <text evidence="1">The sequence shown here is derived from an EMBL/GenBank/DDBJ whole genome shotgun (WGS) entry which is preliminary data.</text>
</comment>
<feature type="non-terminal residue" evidence="1">
    <location>
        <position position="290"/>
    </location>
</feature>
<dbReference type="AlphaFoldDB" id="A0A8J1ULG0"/>
<protein>
    <submittedName>
        <fullName evidence="1">Uncharacterized protein</fullName>
    </submittedName>
</protein>
<dbReference type="Proteomes" id="UP000749559">
    <property type="component" value="Unassembled WGS sequence"/>
</dbReference>
<sequence>RALYINNLDRISQHSVQVQRMTMSLGIYLTAAIAIQSVFIHGSAADFPASYIEDFIPEDFVDEYMEIGGRNKRSVVFSGVEPEGLEVLNRLNNIMNNASISAESKQKLEAALGNIGKGGSSSGRSGSRVKAGFHKRIGSGWSVRLRPLPTFRPQLHATQCCCKVNVPPLTSQRSRVVTRYRPAYRRVRAGSSRCGLFGWKRCTRWRNEQFQVSYHQTIYYTQYTPRSCPKVQEVCCRGFVSYKRCCTNIREMKRLLDIFENERDKFESLREFLISQGHNPDAGCPKSCGP</sequence>
<proteinExistence type="predicted"/>
<accession>A0A8J1ULG0</accession>
<evidence type="ECO:0000313" key="2">
    <source>
        <dbReference type="Proteomes" id="UP000749559"/>
    </source>
</evidence>
<organism evidence="1 2">
    <name type="scientific">Owenia fusiformis</name>
    <name type="common">Polychaete worm</name>
    <dbReference type="NCBI Taxonomy" id="6347"/>
    <lineage>
        <taxon>Eukaryota</taxon>
        <taxon>Metazoa</taxon>
        <taxon>Spiralia</taxon>
        <taxon>Lophotrochozoa</taxon>
        <taxon>Annelida</taxon>
        <taxon>Polychaeta</taxon>
        <taxon>Sedentaria</taxon>
        <taxon>Canalipalpata</taxon>
        <taxon>Sabellida</taxon>
        <taxon>Oweniida</taxon>
        <taxon>Oweniidae</taxon>
        <taxon>Owenia</taxon>
    </lineage>
</organism>
<dbReference type="EMBL" id="CAIIXF020000007">
    <property type="protein sequence ID" value="CAH1788602.1"/>
    <property type="molecule type" value="Genomic_DNA"/>
</dbReference>
<dbReference type="OrthoDB" id="9975888at2759"/>
<keyword evidence="2" id="KW-1185">Reference proteome</keyword>
<gene>
    <name evidence="1" type="ORF">OFUS_LOCUS14098</name>
</gene>
<evidence type="ECO:0000313" key="1">
    <source>
        <dbReference type="EMBL" id="CAH1788602.1"/>
    </source>
</evidence>
<name>A0A8J1ULG0_OWEFU</name>
<reference evidence="1" key="1">
    <citation type="submission" date="2022-03" db="EMBL/GenBank/DDBJ databases">
        <authorList>
            <person name="Martin C."/>
        </authorList>
    </citation>
    <scope>NUCLEOTIDE SEQUENCE</scope>
</reference>